<keyword evidence="2" id="KW-1185">Reference proteome</keyword>
<name>A0ABU5ZWF7_9FLAO</name>
<sequence>MSTVVNTFCATLFCLLFSLKINSQSTNQVQKDSLVNLVNTYYSQNIKIFAANSSVEDINNVFDLFTNDFVYVHPKYGGTYSRQKLYDGYIRNQKNGGYDGSVIDIKIVNMITGLNAIAVERKYITKTESGIKDGDYQMTLFEFKNGKISKIFEYW</sequence>
<comment type="caution">
    <text evidence="1">The sequence shown here is derived from an EMBL/GenBank/DDBJ whole genome shotgun (WGS) entry which is preliminary data.</text>
</comment>
<gene>
    <name evidence="1" type="ORF">U6A24_11975</name>
</gene>
<dbReference type="EMBL" id="JAYKLX010000005">
    <property type="protein sequence ID" value="MEB3346185.1"/>
    <property type="molecule type" value="Genomic_DNA"/>
</dbReference>
<accession>A0ABU5ZWF7</accession>
<dbReference type="InterPro" id="IPR032710">
    <property type="entry name" value="NTF2-like_dom_sf"/>
</dbReference>
<evidence type="ECO:0000313" key="1">
    <source>
        <dbReference type="EMBL" id="MEB3346185.1"/>
    </source>
</evidence>
<dbReference type="RefSeq" id="WP_324180210.1">
    <property type="nucleotide sequence ID" value="NZ_BAABAW010000024.1"/>
</dbReference>
<dbReference type="SUPFAM" id="SSF54427">
    <property type="entry name" value="NTF2-like"/>
    <property type="match status" value="1"/>
</dbReference>
<dbReference type="Proteomes" id="UP001327027">
    <property type="component" value="Unassembled WGS sequence"/>
</dbReference>
<dbReference type="Gene3D" id="3.10.450.50">
    <property type="match status" value="1"/>
</dbReference>
<reference evidence="1 2" key="1">
    <citation type="journal article" date="2013" name="Int. J. Syst. Evol. Microbiol.">
        <title>Aquimarina gracilis sp. nov., isolated from the gut microflora of a mussel, Mytilus coruscus, and emended description of Aquimarina spongiae.</title>
        <authorList>
            <person name="Park S.C."/>
            <person name="Choe H.N."/>
            <person name="Baik K.S."/>
            <person name="Seong C.N."/>
        </authorList>
    </citation>
    <scope>NUCLEOTIDE SEQUENCE [LARGE SCALE GENOMIC DNA]</scope>
    <source>
        <strain evidence="1 2">PSC32</strain>
    </source>
</reference>
<protein>
    <submittedName>
        <fullName evidence="1">Nuclear transport factor 2 family protein</fullName>
    </submittedName>
</protein>
<organism evidence="1 2">
    <name type="scientific">Aquimarina gracilis</name>
    <dbReference type="NCBI Taxonomy" id="874422"/>
    <lineage>
        <taxon>Bacteria</taxon>
        <taxon>Pseudomonadati</taxon>
        <taxon>Bacteroidota</taxon>
        <taxon>Flavobacteriia</taxon>
        <taxon>Flavobacteriales</taxon>
        <taxon>Flavobacteriaceae</taxon>
        <taxon>Aquimarina</taxon>
    </lineage>
</organism>
<evidence type="ECO:0000313" key="2">
    <source>
        <dbReference type="Proteomes" id="UP001327027"/>
    </source>
</evidence>
<proteinExistence type="predicted"/>